<dbReference type="SUPFAM" id="SSF54160">
    <property type="entry name" value="Chromo domain-like"/>
    <property type="match status" value="1"/>
</dbReference>
<sequence>CTTAASTTMKKNNICVSFPLRHLECSKDIPLKGGSKKLHPRFIGPFTISRIINPVAVKLDLPRTLRVHPVFHVSKLKPERVSLLHAASEGPPPPRLVDGGPVYTIKSLLDSRRVGRGVQYLVDWEGYGPADRQWVPSRHAGDEDLISRFHRDPPDRPCRPLQAPPLLLVLSMCGTQLSAVRLICLYTI</sequence>
<evidence type="ECO:0000256" key="1">
    <source>
        <dbReference type="ARBA" id="ARBA00004123"/>
    </source>
</evidence>
<dbReference type="PROSITE" id="PS50013">
    <property type="entry name" value="CHROMO_2"/>
    <property type="match status" value="1"/>
</dbReference>
<evidence type="ECO:0000313" key="4">
    <source>
        <dbReference type="Proteomes" id="UP000265180"/>
    </source>
</evidence>
<organism evidence="3 4">
    <name type="scientific">Oryzias latipes</name>
    <name type="common">Japanese rice fish</name>
    <name type="synonym">Japanese killifish</name>
    <dbReference type="NCBI Taxonomy" id="8090"/>
    <lineage>
        <taxon>Eukaryota</taxon>
        <taxon>Metazoa</taxon>
        <taxon>Chordata</taxon>
        <taxon>Craniata</taxon>
        <taxon>Vertebrata</taxon>
        <taxon>Euteleostomi</taxon>
        <taxon>Actinopterygii</taxon>
        <taxon>Neopterygii</taxon>
        <taxon>Teleostei</taxon>
        <taxon>Neoteleostei</taxon>
        <taxon>Acanthomorphata</taxon>
        <taxon>Ovalentaria</taxon>
        <taxon>Atherinomorphae</taxon>
        <taxon>Beloniformes</taxon>
        <taxon>Adrianichthyidae</taxon>
        <taxon>Oryziinae</taxon>
        <taxon>Oryzias</taxon>
    </lineage>
</organism>
<dbReference type="InterPro" id="IPR023780">
    <property type="entry name" value="Chromo_domain"/>
</dbReference>
<dbReference type="AlphaFoldDB" id="A0A3P9K051"/>
<reference evidence="3" key="4">
    <citation type="submission" date="2025-09" db="UniProtKB">
        <authorList>
            <consortium name="Ensembl"/>
        </authorList>
    </citation>
    <scope>IDENTIFICATION</scope>
    <source>
        <strain evidence="3">HNI</strain>
    </source>
</reference>
<dbReference type="SMART" id="SM00298">
    <property type="entry name" value="CHROMO"/>
    <property type="match status" value="1"/>
</dbReference>
<name>A0A3P9K051_ORYLA</name>
<proteinExistence type="predicted"/>
<dbReference type="PANTHER" id="PTHR46148:SF52">
    <property type="entry name" value="OS04G0603800 PROTEIN"/>
    <property type="match status" value="1"/>
</dbReference>
<reference evidence="3 4" key="2">
    <citation type="submission" date="2017-04" db="EMBL/GenBank/DDBJ databases">
        <title>CpG methylation of centromeres and impact of large insertions on vertebrate speciation.</title>
        <authorList>
            <person name="Ichikawa K."/>
            <person name="Yoshimura J."/>
            <person name="Morishita S."/>
        </authorList>
    </citation>
    <scope>NUCLEOTIDE SEQUENCE</scope>
    <source>
        <strain evidence="3 4">HNI</strain>
    </source>
</reference>
<dbReference type="Pfam" id="PF24626">
    <property type="entry name" value="SH3_Tf2-1"/>
    <property type="match status" value="1"/>
</dbReference>
<dbReference type="Ensembl" id="ENSORLT00020012270.1">
    <property type="protein sequence ID" value="ENSORLP00020001879.1"/>
    <property type="gene ID" value="ENSORLG00020002614.1"/>
</dbReference>
<feature type="domain" description="Chromo" evidence="2">
    <location>
        <begin position="103"/>
        <end position="151"/>
    </location>
</feature>
<dbReference type="Gene3D" id="2.40.50.40">
    <property type="match status" value="1"/>
</dbReference>
<accession>A0A3P9K051</accession>
<dbReference type="InterPro" id="IPR000953">
    <property type="entry name" value="Chromo/chromo_shadow_dom"/>
</dbReference>
<reference evidence="3" key="3">
    <citation type="submission" date="2025-08" db="UniProtKB">
        <authorList>
            <consortium name="Ensembl"/>
        </authorList>
    </citation>
    <scope>IDENTIFICATION</scope>
    <source>
        <strain evidence="3">HNI</strain>
    </source>
</reference>
<dbReference type="InterPro" id="IPR016197">
    <property type="entry name" value="Chromo-like_dom_sf"/>
</dbReference>
<dbReference type="Proteomes" id="UP000265180">
    <property type="component" value="Chromosome 19"/>
</dbReference>
<evidence type="ECO:0000313" key="3">
    <source>
        <dbReference type="Ensembl" id="ENSORLP00020001879.1"/>
    </source>
</evidence>
<reference key="1">
    <citation type="journal article" date="2007" name="Nature">
        <title>The medaka draft genome and insights into vertebrate genome evolution.</title>
        <authorList>
            <person name="Kasahara M."/>
            <person name="Naruse K."/>
            <person name="Sasaki S."/>
            <person name="Nakatani Y."/>
            <person name="Qu W."/>
            <person name="Ahsan B."/>
            <person name="Yamada T."/>
            <person name="Nagayasu Y."/>
            <person name="Doi K."/>
            <person name="Kasai Y."/>
            <person name="Jindo T."/>
            <person name="Kobayashi D."/>
            <person name="Shimada A."/>
            <person name="Toyoda A."/>
            <person name="Kuroki Y."/>
            <person name="Fujiyama A."/>
            <person name="Sasaki T."/>
            <person name="Shimizu A."/>
            <person name="Asakawa S."/>
            <person name="Shimizu N."/>
            <person name="Hashimoto S."/>
            <person name="Yang J."/>
            <person name="Lee Y."/>
            <person name="Matsushima K."/>
            <person name="Sugano S."/>
            <person name="Sakaizumi M."/>
            <person name="Narita T."/>
            <person name="Ohishi K."/>
            <person name="Haga S."/>
            <person name="Ohta F."/>
            <person name="Nomoto H."/>
            <person name="Nogata K."/>
            <person name="Morishita T."/>
            <person name="Endo T."/>
            <person name="Shin-I T."/>
            <person name="Takeda H."/>
            <person name="Morishita S."/>
            <person name="Kohara Y."/>
        </authorList>
    </citation>
    <scope>NUCLEOTIDE SEQUENCE [LARGE SCALE GENOMIC DNA]</scope>
    <source>
        <strain>Hd-rR</strain>
    </source>
</reference>
<dbReference type="Pfam" id="PF00385">
    <property type="entry name" value="Chromo"/>
    <property type="match status" value="1"/>
</dbReference>
<dbReference type="GO" id="GO:0005634">
    <property type="term" value="C:nucleus"/>
    <property type="evidence" value="ECO:0007669"/>
    <property type="project" value="UniProtKB-SubCell"/>
</dbReference>
<comment type="subcellular location">
    <subcellularLocation>
        <location evidence="1">Nucleus</location>
    </subcellularLocation>
</comment>
<dbReference type="PANTHER" id="PTHR46148">
    <property type="entry name" value="CHROMO DOMAIN-CONTAINING PROTEIN"/>
    <property type="match status" value="1"/>
</dbReference>
<evidence type="ECO:0000259" key="2">
    <source>
        <dbReference type="PROSITE" id="PS50013"/>
    </source>
</evidence>
<dbReference type="InterPro" id="IPR056924">
    <property type="entry name" value="SH3_Tf2-1"/>
</dbReference>
<protein>
    <recommendedName>
        <fullName evidence="2">Chromo domain-containing protein</fullName>
    </recommendedName>
</protein>